<gene>
    <name evidence="2" type="ORF">PODLI_1B021821</name>
</gene>
<feature type="compositionally biased region" description="Polar residues" evidence="1">
    <location>
        <begin position="56"/>
        <end position="67"/>
    </location>
</feature>
<accession>A0AA35JVR5</accession>
<feature type="compositionally biased region" description="Polar residues" evidence="1">
    <location>
        <begin position="15"/>
        <end position="48"/>
    </location>
</feature>
<protein>
    <submittedName>
        <fullName evidence="2">Uncharacterized protein</fullName>
    </submittedName>
</protein>
<sequence>MSQQPSEEEARERNTANTMESDQWKAQGSGCTISSCNRPFNSRISRQLETMAENRTGCSPSGNSPLN</sequence>
<evidence type="ECO:0000256" key="1">
    <source>
        <dbReference type="SAM" id="MobiDB-lite"/>
    </source>
</evidence>
<dbReference type="Proteomes" id="UP001178461">
    <property type="component" value="Chromosome 2"/>
</dbReference>
<feature type="region of interest" description="Disordered" evidence="1">
    <location>
        <begin position="1"/>
        <end position="67"/>
    </location>
</feature>
<proteinExistence type="predicted"/>
<dbReference type="AlphaFoldDB" id="A0AA35JVR5"/>
<reference evidence="2" key="1">
    <citation type="submission" date="2022-12" db="EMBL/GenBank/DDBJ databases">
        <authorList>
            <person name="Alioto T."/>
            <person name="Alioto T."/>
            <person name="Gomez Garrido J."/>
        </authorList>
    </citation>
    <scope>NUCLEOTIDE SEQUENCE</scope>
</reference>
<name>A0AA35JVR5_9SAUR</name>
<organism evidence="2 3">
    <name type="scientific">Podarcis lilfordi</name>
    <name type="common">Lilford's wall lizard</name>
    <dbReference type="NCBI Taxonomy" id="74358"/>
    <lineage>
        <taxon>Eukaryota</taxon>
        <taxon>Metazoa</taxon>
        <taxon>Chordata</taxon>
        <taxon>Craniata</taxon>
        <taxon>Vertebrata</taxon>
        <taxon>Euteleostomi</taxon>
        <taxon>Lepidosauria</taxon>
        <taxon>Squamata</taxon>
        <taxon>Bifurcata</taxon>
        <taxon>Unidentata</taxon>
        <taxon>Episquamata</taxon>
        <taxon>Laterata</taxon>
        <taxon>Lacertibaenia</taxon>
        <taxon>Lacertidae</taxon>
        <taxon>Podarcis</taxon>
    </lineage>
</organism>
<evidence type="ECO:0000313" key="2">
    <source>
        <dbReference type="EMBL" id="CAI5766710.1"/>
    </source>
</evidence>
<evidence type="ECO:0000313" key="3">
    <source>
        <dbReference type="Proteomes" id="UP001178461"/>
    </source>
</evidence>
<dbReference type="EMBL" id="OX395127">
    <property type="protein sequence ID" value="CAI5766710.1"/>
    <property type="molecule type" value="Genomic_DNA"/>
</dbReference>
<keyword evidence="3" id="KW-1185">Reference proteome</keyword>